<keyword evidence="14" id="KW-1185">Reference proteome</keyword>
<evidence type="ECO:0000256" key="2">
    <source>
        <dbReference type="ARBA" id="ARBA00022448"/>
    </source>
</evidence>
<dbReference type="PANTHER" id="PTHR30069">
    <property type="entry name" value="TONB-DEPENDENT OUTER MEMBRANE RECEPTOR"/>
    <property type="match status" value="1"/>
</dbReference>
<dbReference type="Gene3D" id="2.40.170.20">
    <property type="entry name" value="TonB-dependent receptor, beta-barrel domain"/>
    <property type="match status" value="1"/>
</dbReference>
<keyword evidence="2 8" id="KW-0813">Transport</keyword>
<feature type="domain" description="TonB-dependent receptor plug" evidence="12">
    <location>
        <begin position="70"/>
        <end position="154"/>
    </location>
</feature>
<comment type="similarity">
    <text evidence="8 9">Belongs to the TonB-dependent receptor family.</text>
</comment>
<feature type="domain" description="TonB-dependent receptor-like beta-barrel" evidence="11">
    <location>
        <begin position="211"/>
        <end position="651"/>
    </location>
</feature>
<evidence type="ECO:0000256" key="9">
    <source>
        <dbReference type="RuleBase" id="RU003357"/>
    </source>
</evidence>
<keyword evidence="7 8" id="KW-0998">Cell outer membrane</keyword>
<keyword evidence="3 8" id="KW-1134">Transmembrane beta strand</keyword>
<gene>
    <name evidence="13" type="ORF">E1832_20910</name>
</gene>
<dbReference type="SUPFAM" id="SSF56935">
    <property type="entry name" value="Porins"/>
    <property type="match status" value="1"/>
</dbReference>
<keyword evidence="6 8" id="KW-0472">Membrane</keyword>
<evidence type="ECO:0000256" key="5">
    <source>
        <dbReference type="ARBA" id="ARBA00023077"/>
    </source>
</evidence>
<evidence type="ECO:0000259" key="12">
    <source>
        <dbReference type="Pfam" id="PF07715"/>
    </source>
</evidence>
<protein>
    <submittedName>
        <fullName evidence="13">TonB-dependent receptor</fullName>
    </submittedName>
</protein>
<dbReference type="Gene3D" id="2.170.130.10">
    <property type="entry name" value="TonB-dependent receptor, plug domain"/>
    <property type="match status" value="1"/>
</dbReference>
<dbReference type="InterPro" id="IPR037066">
    <property type="entry name" value="Plug_dom_sf"/>
</dbReference>
<dbReference type="AlphaFoldDB" id="A0A4V3AQ27"/>
<dbReference type="PROSITE" id="PS52016">
    <property type="entry name" value="TONB_DEPENDENT_REC_3"/>
    <property type="match status" value="1"/>
</dbReference>
<evidence type="ECO:0000313" key="14">
    <source>
        <dbReference type="Proteomes" id="UP000295301"/>
    </source>
</evidence>
<keyword evidence="5 9" id="KW-0798">TonB box</keyword>
<reference evidence="13 14" key="1">
    <citation type="submission" date="2019-03" db="EMBL/GenBank/DDBJ databases">
        <title>Ruegeria lutea sp. nov., a novel strain, isolated from marine sediment, the Masan Bay, South Korea.</title>
        <authorList>
            <person name="Kim J."/>
            <person name="Kim D.-Y."/>
            <person name="Lee S.-S."/>
        </authorList>
    </citation>
    <scope>NUCLEOTIDE SEQUENCE [LARGE SCALE GENOMIC DNA]</scope>
    <source>
        <strain evidence="13 14">318-1</strain>
    </source>
</reference>
<dbReference type="InterPro" id="IPR036942">
    <property type="entry name" value="Beta-barrel_TonB_sf"/>
</dbReference>
<dbReference type="GO" id="GO:0009279">
    <property type="term" value="C:cell outer membrane"/>
    <property type="evidence" value="ECO:0007669"/>
    <property type="project" value="UniProtKB-SubCell"/>
</dbReference>
<comment type="caution">
    <text evidence="13">The sequence shown here is derived from an EMBL/GenBank/DDBJ whole genome shotgun (WGS) entry which is preliminary data.</text>
</comment>
<comment type="subcellular location">
    <subcellularLocation>
        <location evidence="1 8">Cell outer membrane</location>
        <topology evidence="1 8">Multi-pass membrane protein</topology>
    </subcellularLocation>
</comment>
<name>A0A4V3AQ27_9RHOB</name>
<evidence type="ECO:0000259" key="11">
    <source>
        <dbReference type="Pfam" id="PF00593"/>
    </source>
</evidence>
<dbReference type="EMBL" id="SMUV01000074">
    <property type="protein sequence ID" value="TDK41157.1"/>
    <property type="molecule type" value="Genomic_DNA"/>
</dbReference>
<dbReference type="GO" id="GO:0015344">
    <property type="term" value="F:siderophore uptake transmembrane transporter activity"/>
    <property type="evidence" value="ECO:0007669"/>
    <property type="project" value="TreeGrafter"/>
</dbReference>
<evidence type="ECO:0000256" key="4">
    <source>
        <dbReference type="ARBA" id="ARBA00022692"/>
    </source>
</evidence>
<dbReference type="InterPro" id="IPR000531">
    <property type="entry name" value="Beta-barrel_TonB"/>
</dbReference>
<organism evidence="13 14">
    <name type="scientific">Antarcticimicrobium luteum</name>
    <dbReference type="NCBI Taxonomy" id="2547397"/>
    <lineage>
        <taxon>Bacteria</taxon>
        <taxon>Pseudomonadati</taxon>
        <taxon>Pseudomonadota</taxon>
        <taxon>Alphaproteobacteria</taxon>
        <taxon>Rhodobacterales</taxon>
        <taxon>Paracoccaceae</taxon>
        <taxon>Antarcticimicrobium</taxon>
    </lineage>
</organism>
<dbReference type="Pfam" id="PF00593">
    <property type="entry name" value="TonB_dep_Rec_b-barrel"/>
    <property type="match status" value="1"/>
</dbReference>
<evidence type="ECO:0000256" key="1">
    <source>
        <dbReference type="ARBA" id="ARBA00004571"/>
    </source>
</evidence>
<evidence type="ECO:0000313" key="13">
    <source>
        <dbReference type="EMBL" id="TDK41157.1"/>
    </source>
</evidence>
<feature type="chain" id="PRO_5020495201" evidence="10">
    <location>
        <begin position="26"/>
        <end position="688"/>
    </location>
</feature>
<proteinExistence type="inferred from homology"/>
<feature type="signal peptide" evidence="10">
    <location>
        <begin position="1"/>
        <end position="25"/>
    </location>
</feature>
<dbReference type="InterPro" id="IPR012910">
    <property type="entry name" value="Plug_dom"/>
</dbReference>
<dbReference type="Proteomes" id="UP000295301">
    <property type="component" value="Unassembled WGS sequence"/>
</dbReference>
<keyword evidence="13" id="KW-0675">Receptor</keyword>
<evidence type="ECO:0000256" key="7">
    <source>
        <dbReference type="ARBA" id="ARBA00023237"/>
    </source>
</evidence>
<evidence type="ECO:0000256" key="3">
    <source>
        <dbReference type="ARBA" id="ARBA00022452"/>
    </source>
</evidence>
<dbReference type="GO" id="GO:0044718">
    <property type="term" value="P:siderophore transmembrane transport"/>
    <property type="evidence" value="ECO:0007669"/>
    <property type="project" value="TreeGrafter"/>
</dbReference>
<accession>A0A4V3AQ27</accession>
<dbReference type="InterPro" id="IPR039426">
    <property type="entry name" value="TonB-dep_rcpt-like"/>
</dbReference>
<evidence type="ECO:0000256" key="10">
    <source>
        <dbReference type="SAM" id="SignalP"/>
    </source>
</evidence>
<evidence type="ECO:0000256" key="6">
    <source>
        <dbReference type="ARBA" id="ARBA00023136"/>
    </source>
</evidence>
<keyword evidence="4 8" id="KW-0812">Transmembrane</keyword>
<keyword evidence="10" id="KW-0732">Signal</keyword>
<dbReference type="RefSeq" id="WP_133361726.1">
    <property type="nucleotide sequence ID" value="NZ_SMUV01000074.1"/>
</dbReference>
<dbReference type="PANTHER" id="PTHR30069:SF49">
    <property type="entry name" value="OUTER MEMBRANE PROTEIN C"/>
    <property type="match status" value="1"/>
</dbReference>
<dbReference type="OrthoDB" id="9760333at2"/>
<evidence type="ECO:0000256" key="8">
    <source>
        <dbReference type="PROSITE-ProRule" id="PRU01360"/>
    </source>
</evidence>
<sequence length="688" mass="73291">MIHTKPARIGATALLLSSLSSIAVAQASRPETGGEVIELPPITVDVETEIAGASSYEFVPGGMSLAPGIDGGEVLRSVPGVTAGRMGGHGLEVIIRGQQQNQLNIIDAGSFTYGGCPNRMDPPASTAALSRADRVVVERGYSSVTNGPGGTGGTVILERDAPDLAAGKPWEAELHSGFTTNSDTSEVGGTVTFDLGQGFYLKGSAEKRSAGNYTDGSGNVIRSAYDQQSTGLTLGYAKNGLDLAFDVERDLAEDVLFAGAGMDSPLSDTNVYRFRGGVDLNIGALRRIEGNLYRSEVDHVMDNYSLRNPGAMMGMVSPTTSDTTGGKLEAQFDFGATKARFGLDYQSNTRFAEGYMGPIAGIEARLPALQVALSWPDVTIEQTGLYGEAETELSERLTVKYGGRVDYVRATADAAATPTTGGMGMTANAFYTMQYGTDFNAPRNELNVGGLARLEYSLNAGTTLFAGLSRSVRTADATERAMARSTWVGNPDIAPEKHYQLDFGVETRRDNWSVNASVYADHVEDFILRDAFSVPGVTTYRNVTAQLAGVELSGAWERGGFMISGDATYTYGQNTTDDRALAQIPPLNGQIAASYGKNAWRAGARVNWATTQTRIDPARDPARTPGWATLDLFGSYQLSDNAVLLAGVNNVADLTYANHLSRSNVFDPTLTQVNEAGRSLYLKIEARF</sequence>
<dbReference type="Pfam" id="PF07715">
    <property type="entry name" value="Plug"/>
    <property type="match status" value="1"/>
</dbReference>